<feature type="chain" id="PRO_5026857386" evidence="1">
    <location>
        <begin position="18"/>
        <end position="161"/>
    </location>
</feature>
<evidence type="ECO:0000256" key="1">
    <source>
        <dbReference type="SAM" id="SignalP"/>
    </source>
</evidence>
<keyword evidence="1" id="KW-0732">Signal</keyword>
<accession>A0A6J4PP80</accession>
<proteinExistence type="predicted"/>
<sequence length="161" mass="17677">MRALPLFVILLPVAAGAQTLPESLAESHFSRGFCYEMALTREEMLAAPDRQLAALRLERRSIGALVAPGNVTMDIIVRLRGEASLRDGREIEATARCRPEPEGLRCSVDGDGGAFFLRAEGIDLRWTVEDEGIVVEDWRGTQRLSGEATGPDREVILRPCS</sequence>
<gene>
    <name evidence="2" type="ORF">AVDCRST_MAG15-2259</name>
</gene>
<evidence type="ECO:0000313" key="2">
    <source>
        <dbReference type="EMBL" id="CAA9422026.1"/>
    </source>
</evidence>
<name>A0A6J4PP80_9RHOB</name>
<dbReference type="EMBL" id="CADCUU010000335">
    <property type="protein sequence ID" value="CAA9422026.1"/>
    <property type="molecule type" value="Genomic_DNA"/>
</dbReference>
<dbReference type="AlphaFoldDB" id="A0A6J4PP80"/>
<reference evidence="2" key="1">
    <citation type="submission" date="2020-02" db="EMBL/GenBank/DDBJ databases">
        <authorList>
            <person name="Meier V. D."/>
        </authorList>
    </citation>
    <scope>NUCLEOTIDE SEQUENCE</scope>
    <source>
        <strain evidence="2">AVDCRST_MAG15</strain>
    </source>
</reference>
<organism evidence="2">
    <name type="scientific">uncultured Rubellimicrobium sp</name>
    <dbReference type="NCBI Taxonomy" id="543078"/>
    <lineage>
        <taxon>Bacteria</taxon>
        <taxon>Pseudomonadati</taxon>
        <taxon>Pseudomonadota</taxon>
        <taxon>Alphaproteobacteria</taxon>
        <taxon>Rhodobacterales</taxon>
        <taxon>Roseobacteraceae</taxon>
        <taxon>Rubellimicrobium</taxon>
        <taxon>environmental samples</taxon>
    </lineage>
</organism>
<protein>
    <submittedName>
        <fullName evidence="2">Uncharacterized protein</fullName>
    </submittedName>
</protein>
<feature type="signal peptide" evidence="1">
    <location>
        <begin position="1"/>
        <end position="17"/>
    </location>
</feature>